<dbReference type="PANTHER" id="PTHR31009">
    <property type="entry name" value="S-ADENOSYL-L-METHIONINE:CARBOXYL METHYLTRANSFERASE FAMILY PROTEIN"/>
    <property type="match status" value="1"/>
</dbReference>
<dbReference type="InterPro" id="IPR042086">
    <property type="entry name" value="MeTrfase_capping"/>
</dbReference>
<dbReference type="GO" id="GO:0032259">
    <property type="term" value="P:methylation"/>
    <property type="evidence" value="ECO:0007669"/>
    <property type="project" value="UniProtKB-KW"/>
</dbReference>
<sequence length="343" mass="38337">MEPVLSRKGGTGEESYANNSKLQSTCLSLSMPVLKQAMLSFCCTDLLETITIADLGCASGPNTFIAVSEIISIMYKKCCELGRSPPEFQSLTAFQEKLQQENGPKFGPFFTAGVPGSFYGRLFPSKTLHFVHSFSSLHWLSQVPPELVDKANPVINKGKIFISRTSPAAVIDSYVTQFRKDFTLFLKLRSEEIAPKGRMVLTLRGRTTPDPTSDQSCLLWDYLGQAFQDLVAKEMLDGYYTPYYEPCPEEIQAEVEKEGSFAVDRLEVVALPWDYVNGGINYDRALTAKEMAKAMRAVNESMIGSHFGADIMDRLFHRFMEIMAANTMEVEHVRLVVSLIRNA</sequence>
<keyword evidence="3" id="KW-0479">Metal-binding</keyword>
<dbReference type="Proteomes" id="UP000323506">
    <property type="component" value="Chromosome A11"/>
</dbReference>
<keyword evidence="2" id="KW-0808">Transferase</keyword>
<evidence type="ECO:0000256" key="4">
    <source>
        <dbReference type="ARBA" id="ARBA00022842"/>
    </source>
</evidence>
<dbReference type="AlphaFoldDB" id="A0A5D2EN30"/>
<keyword evidence="4" id="KW-0460">Magnesium</keyword>
<dbReference type="EMBL" id="CM017698">
    <property type="protein sequence ID" value="TYG94552.1"/>
    <property type="molecule type" value="Genomic_DNA"/>
</dbReference>
<keyword evidence="1" id="KW-0489">Methyltransferase</keyword>
<dbReference type="Gene3D" id="1.10.1200.270">
    <property type="entry name" value="Methyltransferase, alpha-helical capping domain"/>
    <property type="match status" value="1"/>
</dbReference>
<gene>
    <name evidence="5" type="ORF">ES288_A11G197000v1</name>
</gene>
<dbReference type="GO" id="GO:0008168">
    <property type="term" value="F:methyltransferase activity"/>
    <property type="evidence" value="ECO:0007669"/>
    <property type="project" value="UniProtKB-KW"/>
</dbReference>
<proteinExistence type="predicted"/>
<keyword evidence="6" id="KW-1185">Reference proteome</keyword>
<evidence type="ECO:0000256" key="1">
    <source>
        <dbReference type="ARBA" id="ARBA00022603"/>
    </source>
</evidence>
<dbReference type="SUPFAM" id="SSF53335">
    <property type="entry name" value="S-adenosyl-L-methionine-dependent methyltransferases"/>
    <property type="match status" value="1"/>
</dbReference>
<evidence type="ECO:0000256" key="3">
    <source>
        <dbReference type="ARBA" id="ARBA00022723"/>
    </source>
</evidence>
<dbReference type="GO" id="GO:0046872">
    <property type="term" value="F:metal ion binding"/>
    <property type="evidence" value="ECO:0007669"/>
    <property type="project" value="UniProtKB-KW"/>
</dbReference>
<evidence type="ECO:0008006" key="7">
    <source>
        <dbReference type="Google" id="ProtNLM"/>
    </source>
</evidence>
<accession>A0A5D2EN30</accession>
<evidence type="ECO:0000256" key="2">
    <source>
        <dbReference type="ARBA" id="ARBA00022679"/>
    </source>
</evidence>
<dbReference type="Pfam" id="PF03492">
    <property type="entry name" value="Methyltransf_7"/>
    <property type="match status" value="1"/>
</dbReference>
<protein>
    <recommendedName>
        <fullName evidence="7">Jasmonate O-methyltransferase</fullName>
    </recommendedName>
</protein>
<name>A0A5D2EN30_GOSDA</name>
<dbReference type="InterPro" id="IPR005299">
    <property type="entry name" value="MeTrfase_7"/>
</dbReference>
<evidence type="ECO:0000313" key="6">
    <source>
        <dbReference type="Proteomes" id="UP000323506"/>
    </source>
</evidence>
<dbReference type="Gene3D" id="3.40.50.150">
    <property type="entry name" value="Vaccinia Virus protein VP39"/>
    <property type="match status" value="1"/>
</dbReference>
<organism evidence="5 6">
    <name type="scientific">Gossypium darwinii</name>
    <name type="common">Darwin's cotton</name>
    <name type="synonym">Gossypium barbadense var. darwinii</name>
    <dbReference type="NCBI Taxonomy" id="34276"/>
    <lineage>
        <taxon>Eukaryota</taxon>
        <taxon>Viridiplantae</taxon>
        <taxon>Streptophyta</taxon>
        <taxon>Embryophyta</taxon>
        <taxon>Tracheophyta</taxon>
        <taxon>Spermatophyta</taxon>
        <taxon>Magnoliopsida</taxon>
        <taxon>eudicotyledons</taxon>
        <taxon>Gunneridae</taxon>
        <taxon>Pentapetalae</taxon>
        <taxon>rosids</taxon>
        <taxon>malvids</taxon>
        <taxon>Malvales</taxon>
        <taxon>Malvaceae</taxon>
        <taxon>Malvoideae</taxon>
        <taxon>Gossypium</taxon>
    </lineage>
</organism>
<reference evidence="5 6" key="1">
    <citation type="submission" date="2019-06" db="EMBL/GenBank/DDBJ databases">
        <title>WGS assembly of Gossypium darwinii.</title>
        <authorList>
            <person name="Chen Z.J."/>
            <person name="Sreedasyam A."/>
            <person name="Ando A."/>
            <person name="Song Q."/>
            <person name="De L."/>
            <person name="Hulse-Kemp A."/>
            <person name="Ding M."/>
            <person name="Ye W."/>
            <person name="Kirkbride R."/>
            <person name="Jenkins J."/>
            <person name="Plott C."/>
            <person name="Lovell J."/>
            <person name="Lin Y.-M."/>
            <person name="Vaughn R."/>
            <person name="Liu B."/>
            <person name="Li W."/>
            <person name="Simpson S."/>
            <person name="Scheffler B."/>
            <person name="Saski C."/>
            <person name="Grover C."/>
            <person name="Hu G."/>
            <person name="Conover J."/>
            <person name="Carlson J."/>
            <person name="Shu S."/>
            <person name="Boston L."/>
            <person name="Williams M."/>
            <person name="Peterson D."/>
            <person name="Mcgee K."/>
            <person name="Jones D."/>
            <person name="Wendel J."/>
            <person name="Stelly D."/>
            <person name="Grimwood J."/>
            <person name="Schmutz J."/>
        </authorList>
    </citation>
    <scope>NUCLEOTIDE SEQUENCE [LARGE SCALE GENOMIC DNA]</scope>
    <source>
        <strain evidence="5">1808015.09</strain>
    </source>
</reference>
<dbReference type="InterPro" id="IPR029063">
    <property type="entry name" value="SAM-dependent_MTases_sf"/>
</dbReference>
<evidence type="ECO:0000313" key="5">
    <source>
        <dbReference type="EMBL" id="TYG94552.1"/>
    </source>
</evidence>